<keyword evidence="5" id="KW-0862">Zinc</keyword>
<keyword evidence="4 10" id="KW-0863">Zinc-finger</keyword>
<reference evidence="12 13" key="1">
    <citation type="journal article" date="2022" name="Allergy">
        <title>Genome assembly and annotation of Periplaneta americana reveal a comprehensive cockroach allergen profile.</title>
        <authorList>
            <person name="Wang L."/>
            <person name="Xiong Q."/>
            <person name="Saelim N."/>
            <person name="Wang L."/>
            <person name="Nong W."/>
            <person name="Wan A.T."/>
            <person name="Shi M."/>
            <person name="Liu X."/>
            <person name="Cao Q."/>
            <person name="Hui J.H.L."/>
            <person name="Sookrung N."/>
            <person name="Leung T.F."/>
            <person name="Tungtrongchitr A."/>
            <person name="Tsui S.K.W."/>
        </authorList>
    </citation>
    <scope>NUCLEOTIDE SEQUENCE [LARGE SCALE GENOMIC DNA]</scope>
    <source>
        <strain evidence="12">PWHHKU_190912</strain>
    </source>
</reference>
<gene>
    <name evidence="12" type="ORF">ANN_27492</name>
</gene>
<evidence type="ECO:0000256" key="10">
    <source>
        <dbReference type="PROSITE-ProRule" id="PRU00042"/>
    </source>
</evidence>
<dbReference type="SUPFAM" id="SSF57667">
    <property type="entry name" value="beta-beta-alpha zinc fingers"/>
    <property type="match status" value="3"/>
</dbReference>
<dbReference type="PROSITE" id="PS00028">
    <property type="entry name" value="ZINC_FINGER_C2H2_1"/>
    <property type="match status" value="6"/>
</dbReference>
<keyword evidence="2" id="KW-0479">Metal-binding</keyword>
<dbReference type="InterPro" id="IPR041697">
    <property type="entry name" value="Znf-C2H2_11"/>
</dbReference>
<organism evidence="12 13">
    <name type="scientific">Periplaneta americana</name>
    <name type="common">American cockroach</name>
    <name type="synonym">Blatta americana</name>
    <dbReference type="NCBI Taxonomy" id="6978"/>
    <lineage>
        <taxon>Eukaryota</taxon>
        <taxon>Metazoa</taxon>
        <taxon>Ecdysozoa</taxon>
        <taxon>Arthropoda</taxon>
        <taxon>Hexapoda</taxon>
        <taxon>Insecta</taxon>
        <taxon>Pterygota</taxon>
        <taxon>Neoptera</taxon>
        <taxon>Polyneoptera</taxon>
        <taxon>Dictyoptera</taxon>
        <taxon>Blattodea</taxon>
        <taxon>Blattoidea</taxon>
        <taxon>Blattidae</taxon>
        <taxon>Blattinae</taxon>
        <taxon>Periplaneta</taxon>
    </lineage>
</organism>
<keyword evidence="13" id="KW-1185">Reference proteome</keyword>
<accession>A0ABQ8RW03</accession>
<dbReference type="PROSITE" id="PS50157">
    <property type="entry name" value="ZINC_FINGER_C2H2_2"/>
    <property type="match status" value="6"/>
</dbReference>
<dbReference type="InterPro" id="IPR013087">
    <property type="entry name" value="Znf_C2H2_type"/>
</dbReference>
<evidence type="ECO:0000256" key="1">
    <source>
        <dbReference type="ARBA" id="ARBA00004123"/>
    </source>
</evidence>
<dbReference type="SMART" id="SM00355">
    <property type="entry name" value="ZnF_C2H2"/>
    <property type="match status" value="6"/>
</dbReference>
<evidence type="ECO:0000256" key="5">
    <source>
        <dbReference type="ARBA" id="ARBA00022833"/>
    </source>
</evidence>
<evidence type="ECO:0000313" key="12">
    <source>
        <dbReference type="EMBL" id="KAJ4425866.1"/>
    </source>
</evidence>
<feature type="domain" description="C2H2-type" evidence="11">
    <location>
        <begin position="239"/>
        <end position="266"/>
    </location>
</feature>
<evidence type="ECO:0000256" key="6">
    <source>
        <dbReference type="ARBA" id="ARBA00023015"/>
    </source>
</evidence>
<feature type="domain" description="C2H2-type" evidence="11">
    <location>
        <begin position="267"/>
        <end position="294"/>
    </location>
</feature>
<proteinExistence type="predicted"/>
<evidence type="ECO:0000256" key="4">
    <source>
        <dbReference type="ARBA" id="ARBA00022771"/>
    </source>
</evidence>
<dbReference type="PANTHER" id="PTHR23235:SF142">
    <property type="entry name" value="ZINC FINGER PROTEIN 384"/>
    <property type="match status" value="1"/>
</dbReference>
<evidence type="ECO:0000313" key="13">
    <source>
        <dbReference type="Proteomes" id="UP001148838"/>
    </source>
</evidence>
<dbReference type="Proteomes" id="UP001148838">
    <property type="component" value="Unassembled WGS sequence"/>
</dbReference>
<protein>
    <recommendedName>
        <fullName evidence="11">C2H2-type domain-containing protein</fullName>
    </recommendedName>
</protein>
<feature type="domain" description="C2H2-type" evidence="11">
    <location>
        <begin position="211"/>
        <end position="238"/>
    </location>
</feature>
<comment type="subcellular location">
    <subcellularLocation>
        <location evidence="1">Nucleus</location>
    </subcellularLocation>
</comment>
<dbReference type="EMBL" id="JAJSOF020000041">
    <property type="protein sequence ID" value="KAJ4425866.1"/>
    <property type="molecule type" value="Genomic_DNA"/>
</dbReference>
<dbReference type="Pfam" id="PF16622">
    <property type="entry name" value="zf-C2H2_11"/>
    <property type="match status" value="1"/>
</dbReference>
<evidence type="ECO:0000256" key="2">
    <source>
        <dbReference type="ARBA" id="ARBA00022723"/>
    </source>
</evidence>
<dbReference type="InterPro" id="IPR036236">
    <property type="entry name" value="Znf_C2H2_sf"/>
</dbReference>
<feature type="domain" description="C2H2-type" evidence="11">
    <location>
        <begin position="295"/>
        <end position="322"/>
    </location>
</feature>
<dbReference type="Pfam" id="PF00096">
    <property type="entry name" value="zf-C2H2"/>
    <property type="match status" value="4"/>
</dbReference>
<keyword evidence="7" id="KW-0238">DNA-binding</keyword>
<evidence type="ECO:0000256" key="3">
    <source>
        <dbReference type="ARBA" id="ARBA00022737"/>
    </source>
</evidence>
<keyword evidence="3" id="KW-0677">Repeat</keyword>
<evidence type="ECO:0000256" key="8">
    <source>
        <dbReference type="ARBA" id="ARBA00023163"/>
    </source>
</evidence>
<keyword evidence="6" id="KW-0805">Transcription regulation</keyword>
<keyword evidence="9" id="KW-0539">Nucleus</keyword>
<dbReference type="PANTHER" id="PTHR23235">
    <property type="entry name" value="KRUEPPEL-LIKE TRANSCRIPTION FACTOR"/>
    <property type="match status" value="1"/>
</dbReference>
<feature type="domain" description="C2H2-type" evidence="11">
    <location>
        <begin position="351"/>
        <end position="378"/>
    </location>
</feature>
<name>A0ABQ8RW03_PERAM</name>
<feature type="domain" description="C2H2-type" evidence="11">
    <location>
        <begin position="323"/>
        <end position="350"/>
    </location>
</feature>
<dbReference type="Gene3D" id="3.30.160.60">
    <property type="entry name" value="Classic Zinc Finger"/>
    <property type="match status" value="6"/>
</dbReference>
<keyword evidence="8" id="KW-0804">Transcription</keyword>
<dbReference type="Pfam" id="PF13894">
    <property type="entry name" value="zf-C2H2_4"/>
    <property type="match status" value="1"/>
</dbReference>
<evidence type="ECO:0000256" key="7">
    <source>
        <dbReference type="ARBA" id="ARBA00023125"/>
    </source>
</evidence>
<evidence type="ECO:0000259" key="11">
    <source>
        <dbReference type="PROSITE" id="PS50157"/>
    </source>
</evidence>
<evidence type="ECO:0000256" key="9">
    <source>
        <dbReference type="ARBA" id="ARBA00023242"/>
    </source>
</evidence>
<comment type="caution">
    <text evidence="12">The sequence shown here is derived from an EMBL/GenBank/DDBJ whole genome shotgun (WGS) entry which is preliminary data.</text>
</comment>
<sequence length="385" mass="43939">MRNCYFSVINGTTFAVCNIPSVTGEYFTLSTNFSPILYVCKLATGEIECCILRHLIVVAMDVIKTEHEFDPLAIETSDNTDMEEKKPESEELNLLNLSTIDMKPECNDDSSVVSSEIKFEEILVPNNFPVVKCEDQPEICELNTRKEELEPEVTPEENEVSTQSFADIHDSTVSSKSDSIANEDHVTLYQSPKKCISLEKLVPVDGDGKKFKCTVCGKFFSRLAHLQGHYRVHTGEKPFQCSVCGKCFSQSAHLQVHIRIHTGHKPFKCNFCGKYFSELKLLKQHERRHTGEKPYKCEVCGERFSQVGNKNRHKRLHTSGKPFKCNFCDKCFSSNIYLKRHERLHSGVKPFQCDFCGECFAYSSYLRKHQRRHSGDETLQSNISS</sequence>